<evidence type="ECO:0000256" key="2">
    <source>
        <dbReference type="ARBA" id="ARBA00022670"/>
    </source>
</evidence>
<keyword evidence="10" id="KW-1185">Reference proteome</keyword>
<keyword evidence="5" id="KW-0720">Serine protease</keyword>
<protein>
    <recommendedName>
        <fullName evidence="8">Peptidase S53 domain-containing protein</fullName>
    </recommendedName>
</protein>
<dbReference type="GO" id="GO:0008240">
    <property type="term" value="F:tripeptidyl-peptidase activity"/>
    <property type="evidence" value="ECO:0007669"/>
    <property type="project" value="TreeGrafter"/>
</dbReference>
<dbReference type="Pfam" id="PF09286">
    <property type="entry name" value="Pro-kuma_activ"/>
    <property type="match status" value="1"/>
</dbReference>
<gene>
    <name evidence="9" type="ORF">ACPOL_0735</name>
</gene>
<accession>A0A2Z5FTE2</accession>
<dbReference type="PANTHER" id="PTHR14218">
    <property type="entry name" value="PROTEASE S8 TRIPEPTIDYL PEPTIDASE I CLN2"/>
    <property type="match status" value="1"/>
</dbReference>
<proteinExistence type="predicted"/>
<dbReference type="GO" id="GO:0046872">
    <property type="term" value="F:metal ion binding"/>
    <property type="evidence" value="ECO:0007669"/>
    <property type="project" value="UniProtKB-KW"/>
</dbReference>
<evidence type="ECO:0000256" key="1">
    <source>
        <dbReference type="ARBA" id="ARBA00001913"/>
    </source>
</evidence>
<evidence type="ECO:0000313" key="9">
    <source>
        <dbReference type="EMBL" id="AXC10098.1"/>
    </source>
</evidence>
<keyword evidence="2" id="KW-0645">Protease</keyword>
<name>A0A2Z5FTE2_9BACT</name>
<evidence type="ECO:0000313" key="10">
    <source>
        <dbReference type="Proteomes" id="UP000253606"/>
    </source>
</evidence>
<evidence type="ECO:0000256" key="7">
    <source>
        <dbReference type="ARBA" id="ARBA00023145"/>
    </source>
</evidence>
<dbReference type="InterPro" id="IPR050819">
    <property type="entry name" value="Tripeptidyl-peptidase_I"/>
</dbReference>
<feature type="domain" description="Peptidase S53" evidence="8">
    <location>
        <begin position="292"/>
        <end position="725"/>
    </location>
</feature>
<dbReference type="AlphaFoldDB" id="A0A2Z5FTE2"/>
<evidence type="ECO:0000256" key="4">
    <source>
        <dbReference type="ARBA" id="ARBA00022801"/>
    </source>
</evidence>
<dbReference type="Proteomes" id="UP000253606">
    <property type="component" value="Chromosome"/>
</dbReference>
<dbReference type="CDD" id="cd11377">
    <property type="entry name" value="Pro-peptidase_S53"/>
    <property type="match status" value="1"/>
</dbReference>
<keyword evidence="7" id="KW-0865">Zymogen</keyword>
<dbReference type="InterPro" id="IPR036852">
    <property type="entry name" value="Peptidase_S8/S53_dom_sf"/>
</dbReference>
<dbReference type="Gene3D" id="3.40.50.200">
    <property type="entry name" value="Peptidase S8/S53 domain"/>
    <property type="match status" value="1"/>
</dbReference>
<evidence type="ECO:0000256" key="5">
    <source>
        <dbReference type="ARBA" id="ARBA00022825"/>
    </source>
</evidence>
<dbReference type="GO" id="GO:0006508">
    <property type="term" value="P:proteolysis"/>
    <property type="evidence" value="ECO:0007669"/>
    <property type="project" value="UniProtKB-KW"/>
</dbReference>
<dbReference type="GO" id="GO:0004252">
    <property type="term" value="F:serine-type endopeptidase activity"/>
    <property type="evidence" value="ECO:0007669"/>
    <property type="project" value="InterPro"/>
</dbReference>
<evidence type="ECO:0000259" key="8">
    <source>
        <dbReference type="PROSITE" id="PS51695"/>
    </source>
</evidence>
<dbReference type="InterPro" id="IPR030400">
    <property type="entry name" value="Sedolisin_dom"/>
</dbReference>
<keyword evidence="4" id="KW-0378">Hydrolase</keyword>
<dbReference type="SMART" id="SM00944">
    <property type="entry name" value="Pro-kuma_activ"/>
    <property type="match status" value="1"/>
</dbReference>
<dbReference type="SUPFAM" id="SSF54897">
    <property type="entry name" value="Protease propeptides/inhibitors"/>
    <property type="match status" value="1"/>
</dbReference>
<dbReference type="InterPro" id="IPR015366">
    <property type="entry name" value="S53_propep"/>
</dbReference>
<evidence type="ECO:0000256" key="6">
    <source>
        <dbReference type="ARBA" id="ARBA00022837"/>
    </source>
</evidence>
<organism evidence="9 10">
    <name type="scientific">Acidisarcina polymorpha</name>
    <dbReference type="NCBI Taxonomy" id="2211140"/>
    <lineage>
        <taxon>Bacteria</taxon>
        <taxon>Pseudomonadati</taxon>
        <taxon>Acidobacteriota</taxon>
        <taxon>Terriglobia</taxon>
        <taxon>Terriglobales</taxon>
        <taxon>Acidobacteriaceae</taxon>
        <taxon>Acidisarcina</taxon>
    </lineage>
</organism>
<keyword evidence="3" id="KW-0479">Metal-binding</keyword>
<evidence type="ECO:0000256" key="3">
    <source>
        <dbReference type="ARBA" id="ARBA00022723"/>
    </source>
</evidence>
<dbReference type="PROSITE" id="PS51695">
    <property type="entry name" value="SEDOLISIN"/>
    <property type="match status" value="1"/>
</dbReference>
<reference evidence="9 10" key="1">
    <citation type="journal article" date="2018" name="Front. Microbiol.">
        <title>Hydrolytic Capabilities as a Key to Environmental Success: Chitinolytic and Cellulolytic Acidobacteria From Acidic Sub-arctic Soils and Boreal Peatlands.</title>
        <authorList>
            <person name="Belova S.E."/>
            <person name="Ravin N.V."/>
            <person name="Pankratov T.A."/>
            <person name="Rakitin A.L."/>
            <person name="Ivanova A.A."/>
            <person name="Beletsky A.V."/>
            <person name="Mardanov A.V."/>
            <person name="Sinninghe Damste J.S."/>
            <person name="Dedysh S.N."/>
        </authorList>
    </citation>
    <scope>NUCLEOTIDE SEQUENCE [LARGE SCALE GENOMIC DNA]</scope>
    <source>
        <strain evidence="9 10">SBC82</strain>
    </source>
</reference>
<dbReference type="EMBL" id="CP030840">
    <property type="protein sequence ID" value="AXC10098.1"/>
    <property type="molecule type" value="Genomic_DNA"/>
</dbReference>
<dbReference type="PANTHER" id="PTHR14218:SF15">
    <property type="entry name" value="TRIPEPTIDYL-PEPTIDASE 1"/>
    <property type="match status" value="1"/>
</dbReference>
<keyword evidence="6" id="KW-0106">Calcium</keyword>
<sequence>MQNGEATSYWCESVDGDSHVSTHSREPHKHYQLKGELMNLQNISVRAAVLLALSPLGPLSARALDVHNVPKGVQIAQDQGQVERGKDEKLTVFLKMHNQEEYDKAVEALYDPASPTYHKWFTDADFTKYAPTAAELKTVKDELSKHGLTVLSVDPQNLSIRVHGAAEKIEEAFQTQLHTFTYKNTTFQAHVTDARLIGDAGALVDTVAGLDRHKAVPQLMYAKNPKTGKPLFLKRVTASTIGQTLASSITNVALTAPTVSVYGTQGSALPIGVYYGLNYDAAYSKKDSQAVAYTPKQLQAHYGLTSMIKQGYDGTGQTIALVEGFGYAQAESDANLAAKTFGLPPLTSANFEEIYPDGVPPIENIGITEGWNIEIALDIQSAHAIAPGAKIIEVAADGQDDEDFIYALNYIINHKLAHTVSSSWGVDEEFLGGPPEAQAFNTVLQHGAAVGISFQFSTGDSGDNGLGSPVGDVAIPADAPYATAVGGTSVLNNPNGGADVVAGWGNLYTYVNDYGAVDPPNSTVFPGGGAGGGESVFFAKPSWQKDLPGSGRELPDVSALADPSTGFPIIYTAFDSPFGESLGQFAAVYGGTSLASPIFTATWAIADQYNGKPLGFAAPLVAKLKPSDITDVLATNPIEISDVTGTVYDAQGATYYSADGLFENANSAAIQPEFLSALFSAPADDTAYAITFGTDTSLTVGPGWDNVTGYGEPNGLPFIQGVTGKTAGAPLDK</sequence>
<dbReference type="SUPFAM" id="SSF52743">
    <property type="entry name" value="Subtilisin-like"/>
    <property type="match status" value="1"/>
</dbReference>
<dbReference type="CDD" id="cd04056">
    <property type="entry name" value="Peptidases_S53"/>
    <property type="match status" value="1"/>
</dbReference>
<dbReference type="KEGG" id="abas:ACPOL_0735"/>
<comment type="cofactor">
    <cofactor evidence="1">
        <name>Ca(2+)</name>
        <dbReference type="ChEBI" id="CHEBI:29108"/>
    </cofactor>
</comment>